<dbReference type="SUPFAM" id="SSF110004">
    <property type="entry name" value="Glycolipid transfer protein, GLTP"/>
    <property type="match status" value="1"/>
</dbReference>
<reference evidence="2 3" key="1">
    <citation type="journal article" date="2020" name="IScience">
        <title>Genome Sequencing of the Endangered Kingdonia uniflora (Circaeasteraceae, Ranunculales) Reveals Potential Mechanisms of Evolutionary Specialization.</title>
        <authorList>
            <person name="Sun Y."/>
            <person name="Deng T."/>
            <person name="Zhang A."/>
            <person name="Moore M.J."/>
            <person name="Landis J.B."/>
            <person name="Lin N."/>
            <person name="Zhang H."/>
            <person name="Zhang X."/>
            <person name="Huang J."/>
            <person name="Zhang X."/>
            <person name="Sun H."/>
            <person name="Wang H."/>
        </authorList>
    </citation>
    <scope>NUCLEOTIDE SEQUENCE [LARGE SCALE GENOMIC DNA]</scope>
    <source>
        <strain evidence="2">TB1705</strain>
        <tissue evidence="2">Leaf</tissue>
    </source>
</reference>
<name>A0A7J7MJG5_9MAGN</name>
<sequence>MKRRREVMEKVSEIRCAIEELSSKIVKLKTSNHEDHSGVNDHVFLPAKPFLQICYWLLQVLDKIGPTMVVLRQDVHQNIQRIEKLLESDPSVYSNLVEMLKKEAREGNARATKSCTRAFVWLTRSMDLTAVLLEKIMIEPGQAMEKVVEESYNVTLKPWHGWISTAAYKVALKLVPVRKIFISLLMNEEEDYDMLKNEIQSLNSILMPVLAEIHSILNTFRADRLNSA</sequence>
<keyword evidence="3" id="KW-1185">Reference proteome</keyword>
<dbReference type="GO" id="GO:0005829">
    <property type="term" value="C:cytosol"/>
    <property type="evidence" value="ECO:0007669"/>
    <property type="project" value="TreeGrafter"/>
</dbReference>
<evidence type="ECO:0000313" key="3">
    <source>
        <dbReference type="Proteomes" id="UP000541444"/>
    </source>
</evidence>
<dbReference type="GO" id="GO:1902387">
    <property type="term" value="F:ceramide 1-phosphate binding"/>
    <property type="evidence" value="ECO:0007669"/>
    <property type="project" value="TreeGrafter"/>
</dbReference>
<organism evidence="2 3">
    <name type="scientific">Kingdonia uniflora</name>
    <dbReference type="NCBI Taxonomy" id="39325"/>
    <lineage>
        <taxon>Eukaryota</taxon>
        <taxon>Viridiplantae</taxon>
        <taxon>Streptophyta</taxon>
        <taxon>Embryophyta</taxon>
        <taxon>Tracheophyta</taxon>
        <taxon>Spermatophyta</taxon>
        <taxon>Magnoliopsida</taxon>
        <taxon>Ranunculales</taxon>
        <taxon>Circaeasteraceae</taxon>
        <taxon>Kingdonia</taxon>
    </lineage>
</organism>
<proteinExistence type="predicted"/>
<dbReference type="GO" id="GO:1902388">
    <property type="term" value="F:ceramide 1-phosphate transfer activity"/>
    <property type="evidence" value="ECO:0007669"/>
    <property type="project" value="TreeGrafter"/>
</dbReference>
<dbReference type="PANTHER" id="PTHR10219:SF34">
    <property type="entry name" value="GLYCOLIPID TRANSFER PROTEIN 3"/>
    <property type="match status" value="1"/>
</dbReference>
<dbReference type="PANTHER" id="PTHR10219">
    <property type="entry name" value="GLYCOLIPID TRANSFER PROTEIN-RELATED"/>
    <property type="match status" value="1"/>
</dbReference>
<dbReference type="InterPro" id="IPR014830">
    <property type="entry name" value="Glycolipid_transfer_prot_dom"/>
</dbReference>
<dbReference type="Pfam" id="PF08718">
    <property type="entry name" value="GLTP"/>
    <property type="match status" value="1"/>
</dbReference>
<evidence type="ECO:0000313" key="2">
    <source>
        <dbReference type="EMBL" id="KAF6154924.1"/>
    </source>
</evidence>
<dbReference type="AlphaFoldDB" id="A0A7J7MJG5"/>
<dbReference type="Gene3D" id="1.10.3520.10">
    <property type="entry name" value="Glycolipid transfer protein"/>
    <property type="match status" value="1"/>
</dbReference>
<gene>
    <name evidence="2" type="ORF">GIB67_018361</name>
</gene>
<dbReference type="OrthoDB" id="205255at2759"/>
<accession>A0A7J7MJG5</accession>
<dbReference type="InterPro" id="IPR036497">
    <property type="entry name" value="GLTP_sf"/>
</dbReference>
<comment type="caution">
    <text evidence="2">The sequence shown here is derived from an EMBL/GenBank/DDBJ whole genome shotgun (WGS) entry which is preliminary data.</text>
</comment>
<protein>
    <recommendedName>
        <fullName evidence="1">Glycolipid transfer protein domain-containing protein</fullName>
    </recommendedName>
</protein>
<feature type="domain" description="Glycolipid transfer protein" evidence="1">
    <location>
        <begin position="47"/>
        <end position="186"/>
    </location>
</feature>
<dbReference type="EMBL" id="JACGCM010001448">
    <property type="protein sequence ID" value="KAF6154924.1"/>
    <property type="molecule type" value="Genomic_DNA"/>
</dbReference>
<evidence type="ECO:0000259" key="1">
    <source>
        <dbReference type="Pfam" id="PF08718"/>
    </source>
</evidence>
<dbReference type="Proteomes" id="UP000541444">
    <property type="component" value="Unassembled WGS sequence"/>
</dbReference>
<dbReference type="GO" id="GO:0016020">
    <property type="term" value="C:membrane"/>
    <property type="evidence" value="ECO:0007669"/>
    <property type="project" value="TreeGrafter"/>
</dbReference>